<feature type="domain" description="DUF5675" evidence="1">
    <location>
        <begin position="4"/>
        <end position="127"/>
    </location>
</feature>
<evidence type="ECO:0000313" key="3">
    <source>
        <dbReference type="Proteomes" id="UP000614460"/>
    </source>
</evidence>
<reference evidence="2" key="2">
    <citation type="submission" date="2020-09" db="EMBL/GenBank/DDBJ databases">
        <authorList>
            <person name="Sun Q."/>
            <person name="Zhou Y."/>
        </authorList>
    </citation>
    <scope>NUCLEOTIDE SEQUENCE</scope>
    <source>
        <strain evidence="2">CGMCC 1.15966</strain>
    </source>
</reference>
<accession>A0A8H9G2V3</accession>
<keyword evidence="3" id="KW-1185">Reference proteome</keyword>
<reference evidence="2" key="1">
    <citation type="journal article" date="2014" name="Int. J. Syst. Evol. Microbiol.">
        <title>Complete genome sequence of Corynebacterium casei LMG S-19264T (=DSM 44701T), isolated from a smear-ripened cheese.</title>
        <authorList>
            <consortium name="US DOE Joint Genome Institute (JGI-PGF)"/>
            <person name="Walter F."/>
            <person name="Albersmeier A."/>
            <person name="Kalinowski J."/>
            <person name="Ruckert C."/>
        </authorList>
    </citation>
    <scope>NUCLEOTIDE SEQUENCE</scope>
    <source>
        <strain evidence="2">CGMCC 1.15966</strain>
    </source>
</reference>
<proteinExistence type="predicted"/>
<dbReference type="EMBL" id="BMKM01000017">
    <property type="protein sequence ID" value="GGE35074.1"/>
    <property type="molecule type" value="Genomic_DNA"/>
</dbReference>
<comment type="caution">
    <text evidence="2">The sequence shown here is derived from an EMBL/GenBank/DDBJ whole genome shotgun (WGS) entry which is preliminary data.</text>
</comment>
<evidence type="ECO:0000259" key="1">
    <source>
        <dbReference type="Pfam" id="PF18925"/>
    </source>
</evidence>
<gene>
    <name evidence="2" type="ORF">GCM10011516_35830</name>
</gene>
<name>A0A8H9G2V3_9SPHI</name>
<dbReference type="Pfam" id="PF18925">
    <property type="entry name" value="DUF5675"/>
    <property type="match status" value="1"/>
</dbReference>
<protein>
    <recommendedName>
        <fullName evidence="1">DUF5675 domain-containing protein</fullName>
    </recommendedName>
</protein>
<dbReference type="Proteomes" id="UP000614460">
    <property type="component" value="Unassembled WGS sequence"/>
</dbReference>
<sequence length="150" mass="17569">MLELVRVHKGQHSTLSHLYIDSLFACYILEDSIRARKIFGRTCIPEGRYSLRLNMVAGLNKRYAPKFGKKHQGMIEIMDVPNFTNIFFHIGNYHTDTMGCPLMGSYYKKEDQDYIVLQSGQAYKTWYPVLLKKLQQGDVKIKIINRLRDY</sequence>
<dbReference type="AlphaFoldDB" id="A0A8H9G2V3"/>
<evidence type="ECO:0000313" key="2">
    <source>
        <dbReference type="EMBL" id="GGE35074.1"/>
    </source>
</evidence>
<dbReference type="InterPro" id="IPR043732">
    <property type="entry name" value="DUF5675"/>
</dbReference>
<organism evidence="2 3">
    <name type="scientific">Sphingobacterium cellulitidis</name>
    <dbReference type="NCBI Taxonomy" id="1768011"/>
    <lineage>
        <taxon>Bacteria</taxon>
        <taxon>Pseudomonadati</taxon>
        <taxon>Bacteroidota</taxon>
        <taxon>Sphingobacteriia</taxon>
        <taxon>Sphingobacteriales</taxon>
        <taxon>Sphingobacteriaceae</taxon>
        <taxon>Sphingobacterium</taxon>
    </lineage>
</organism>
<dbReference type="RefSeq" id="WP_094258786.1">
    <property type="nucleotide sequence ID" value="NZ_BMKM01000017.1"/>
</dbReference>